<dbReference type="EMBL" id="GL945441">
    <property type="protein sequence ID" value="EGO20166.1"/>
    <property type="molecule type" value="Genomic_DNA"/>
</dbReference>
<dbReference type="AlphaFoldDB" id="F8P937"/>
<name>F8P937_SERL9</name>
<feature type="domain" description="DUF6830" evidence="1">
    <location>
        <begin position="657"/>
        <end position="773"/>
    </location>
</feature>
<reference evidence="2" key="1">
    <citation type="submission" date="2011-04" db="EMBL/GenBank/DDBJ databases">
        <title>Evolution of plant cell wall degrading machinery underlies the functional diversity of forest fungi.</title>
        <authorList>
            <consortium name="US DOE Joint Genome Institute (JGI-PGF)"/>
            <person name="Eastwood D.C."/>
            <person name="Floudas D."/>
            <person name="Binder M."/>
            <person name="Majcherczyk A."/>
            <person name="Schneider P."/>
            <person name="Aerts A."/>
            <person name="Asiegbu F.O."/>
            <person name="Baker S.E."/>
            <person name="Barry K."/>
            <person name="Bendiksby M."/>
            <person name="Blumentritt M."/>
            <person name="Coutinho P.M."/>
            <person name="Cullen D."/>
            <person name="Cullen D."/>
            <person name="Gathman A."/>
            <person name="Goodell B."/>
            <person name="Henrissat B."/>
            <person name="Ihrmark K."/>
            <person name="Kauserud H."/>
            <person name="Kohler A."/>
            <person name="LaButti K."/>
            <person name="Lapidus A."/>
            <person name="Lavin J.L."/>
            <person name="Lee Y.-H."/>
            <person name="Lindquist E."/>
            <person name="Lilly W."/>
            <person name="Lucas S."/>
            <person name="Morin E."/>
            <person name="Murat C."/>
            <person name="Oguiza J.A."/>
            <person name="Park J."/>
            <person name="Pisabarro A.G."/>
            <person name="Riley R."/>
            <person name="Rosling A."/>
            <person name="Salamov A."/>
            <person name="Schmidt O."/>
            <person name="Schmutz J."/>
            <person name="Skrede I."/>
            <person name="Stenlid J."/>
            <person name="Wiebenga A."/>
            <person name="Xie X."/>
            <person name="Kues U."/>
            <person name="Hibbett D.S."/>
            <person name="Hoffmeister D."/>
            <person name="Hogberg N."/>
            <person name="Martin F."/>
            <person name="Grigoriev I.V."/>
            <person name="Watkinson S.C."/>
        </authorList>
    </citation>
    <scope>NUCLEOTIDE SEQUENCE</scope>
    <source>
        <strain evidence="2">S7.9</strain>
    </source>
</reference>
<organism>
    <name type="scientific">Serpula lacrymans var. lacrymans (strain S7.9)</name>
    <name type="common">Dry rot fungus</name>
    <dbReference type="NCBI Taxonomy" id="578457"/>
    <lineage>
        <taxon>Eukaryota</taxon>
        <taxon>Fungi</taxon>
        <taxon>Dikarya</taxon>
        <taxon>Basidiomycota</taxon>
        <taxon>Agaricomycotina</taxon>
        <taxon>Agaricomycetes</taxon>
        <taxon>Agaricomycetidae</taxon>
        <taxon>Boletales</taxon>
        <taxon>Coniophorineae</taxon>
        <taxon>Serpulaceae</taxon>
        <taxon>Serpula</taxon>
    </lineage>
</organism>
<dbReference type="InterPro" id="IPR041078">
    <property type="entry name" value="Plavaka"/>
</dbReference>
<dbReference type="HOGENOM" id="CLU_006344_10_2_1"/>
<dbReference type="InterPro" id="IPR049233">
    <property type="entry name" value="DUF6830"/>
</dbReference>
<dbReference type="GeneID" id="18813645"/>
<sequence length="935" mass="106860">MECPNCKLLFQSADEIVQHLNSQNTCWTPSAILSGGRTCPLPKPADYYPFSDIPSEGTLPHTAQGALPPKLRFRYHPTSGYIYDKGKNIMQEMESDQFSYRRKDQFYYPFQDRGEWELAKFMCECLMQSQMDRFLKLEWFKTRDKPSFKNKNELITWLEWLPSGPSWKHEEFHLLSYKSTPIHLIYRDALEVAQHIFANPVFAQHMMFDPKETYQGVQREFSEFMTANHAFELQECFFLNQFPEGATMMPIIMASDKTNVTRGTGNLEMHPTFLMIANIASDVRMKATAQAWRCVAFIPTPKFDVHNDFQGILQARVWHKCMDKVCVNLKIAAKVGTFIPDPFGLVRYVFTPLVAYQADLPEQQLIACAVDGWQITEFQAKAKAIGLSGVQQPFWRDWHLAEPAIFLTPEILHICHKFFFDHVLLWRKTMLGNEELDDRYKSHHKRVGFRHFSKGISHVKQMTGRDHRDIQRTIVPSIAGAAPPKAVRAIRAIVDFIYIAQNPIHTPTSITQMEAALAEFYRHKQAILDAEAHRGKKGAMDHFWIPKLELLQSFARAVKNSGNILQYTADRTSHQSDFIFQIVRLLDIAEKVRQFELYTLLRLFHQDLVNVAIRTEQDEIADLDPELAWVSQFATAAEEIRYQSPRPVRNHFLKGLTSDDSNIAFHLTVVPDIRSTSMHDAAISLNLPDLSAALYDFVKGLSIEQRRSQGSFNGRGGIDLGFDKVQLWFKFRLQQHSVFKTQVIMPSQMVQAFPPSNDAPFGNCDTILIQLKTAEMPEVAQVRTVIVPIARKGSVLHPALNQPITYIQLFEVVSSPAQQPDVDMFVVKRAFHSEPSPNGGTQRLGGFIPLTLITQAIELIPVYGERMDRTINAMNSLEFCSYVATRLWEISRASKGLDISTIITENVMMGLEKYLNGGGDIPLTQYCDIKGTMFK</sequence>
<dbReference type="OrthoDB" id="2576233at2759"/>
<evidence type="ECO:0000259" key="1">
    <source>
        <dbReference type="Pfam" id="PF20722"/>
    </source>
</evidence>
<dbReference type="KEGG" id="sla:SERLADRAFT_417948"/>
<dbReference type="Proteomes" id="UP000008064">
    <property type="component" value="Unassembled WGS sequence"/>
</dbReference>
<proteinExistence type="predicted"/>
<accession>F8P937</accession>
<dbReference type="RefSeq" id="XP_007322911.1">
    <property type="nucleotide sequence ID" value="XM_007322849.1"/>
</dbReference>
<dbReference type="Pfam" id="PF20722">
    <property type="entry name" value="DUF6830"/>
    <property type="match status" value="1"/>
</dbReference>
<gene>
    <name evidence="2" type="ORF">SERLADRAFT_417948</name>
</gene>
<dbReference type="Pfam" id="PF18759">
    <property type="entry name" value="Plavaka"/>
    <property type="match status" value="2"/>
</dbReference>
<protein>
    <recommendedName>
        <fullName evidence="1">DUF6830 domain-containing protein</fullName>
    </recommendedName>
</protein>
<evidence type="ECO:0000313" key="2">
    <source>
        <dbReference type="EMBL" id="EGO20166.1"/>
    </source>
</evidence>